<dbReference type="PANTHER" id="PTHR11086:SF18">
    <property type="entry name" value="DEOXYCYTIDYLATE DEAMINASE"/>
    <property type="match status" value="1"/>
</dbReference>
<dbReference type="FunFam" id="3.40.140.10:FF:000021">
    <property type="entry name" value="Deoxycytidylate deaminase"/>
    <property type="match status" value="1"/>
</dbReference>
<dbReference type="InterPro" id="IPR016193">
    <property type="entry name" value="Cytidine_deaminase-like"/>
</dbReference>
<dbReference type="EMBL" id="FNSH01000001">
    <property type="protein sequence ID" value="SEB88937.1"/>
    <property type="molecule type" value="Genomic_DNA"/>
</dbReference>
<feature type="binding site" evidence="8">
    <location>
        <position position="79"/>
    </location>
    <ligand>
        <name>Zn(2+)</name>
        <dbReference type="ChEBI" id="CHEBI:29105"/>
        <note>catalytic</note>
    </ligand>
</feature>
<dbReference type="PIRSF" id="PIRSF006019">
    <property type="entry name" value="dCMP_deaminase"/>
    <property type="match status" value="1"/>
</dbReference>
<feature type="binding site" evidence="8">
    <location>
        <position position="107"/>
    </location>
    <ligand>
        <name>Zn(2+)</name>
        <dbReference type="ChEBI" id="CHEBI:29105"/>
        <note>catalytic</note>
    </ligand>
</feature>
<feature type="active site" description="Proton donor" evidence="7">
    <location>
        <position position="81"/>
    </location>
</feature>
<comment type="caution">
    <text evidence="10">The sequence shown here is derived from an EMBL/GenBank/DDBJ whole genome shotgun (WGS) entry which is preliminary data.</text>
</comment>
<gene>
    <name evidence="10" type="ORF">SAMN04489746_1232</name>
</gene>
<dbReference type="RefSeq" id="WP_002564101.1">
    <property type="nucleotide sequence ID" value="NZ_CALJSN010000009.1"/>
</dbReference>
<name>A0AB38A7L6_9ACTN</name>
<dbReference type="InterPro" id="IPR035105">
    <property type="entry name" value="Deoxycytidylate_deaminase_dom"/>
</dbReference>
<organism evidence="10 11">
    <name type="scientific">Atopobium minutum</name>
    <dbReference type="NCBI Taxonomy" id="1381"/>
    <lineage>
        <taxon>Bacteria</taxon>
        <taxon>Bacillati</taxon>
        <taxon>Actinomycetota</taxon>
        <taxon>Coriobacteriia</taxon>
        <taxon>Coriobacteriales</taxon>
        <taxon>Atopobiaceae</taxon>
        <taxon>Atopobium</taxon>
    </lineage>
</organism>
<keyword evidence="4" id="KW-0545">Nucleotide biosynthesis</keyword>
<evidence type="ECO:0000313" key="10">
    <source>
        <dbReference type="EMBL" id="SEB88937.1"/>
    </source>
</evidence>
<evidence type="ECO:0000256" key="7">
    <source>
        <dbReference type="PIRSR" id="PIRSR006019-1"/>
    </source>
</evidence>
<feature type="domain" description="CMP/dCMP-type deaminase" evidence="9">
    <location>
        <begin position="10"/>
        <end position="143"/>
    </location>
</feature>
<evidence type="ECO:0000259" key="9">
    <source>
        <dbReference type="PROSITE" id="PS51747"/>
    </source>
</evidence>
<dbReference type="CDD" id="cd01286">
    <property type="entry name" value="deoxycytidylate_deaminase"/>
    <property type="match status" value="1"/>
</dbReference>
<feature type="binding site" evidence="8">
    <location>
        <position position="110"/>
    </location>
    <ligand>
        <name>Zn(2+)</name>
        <dbReference type="ChEBI" id="CHEBI:29105"/>
        <note>catalytic</note>
    </ligand>
</feature>
<evidence type="ECO:0000256" key="8">
    <source>
        <dbReference type="PIRSR" id="PIRSR006019-2"/>
    </source>
</evidence>
<protein>
    <submittedName>
        <fullName evidence="10">dCMP deaminase</fullName>
    </submittedName>
</protein>
<evidence type="ECO:0000256" key="6">
    <source>
        <dbReference type="ARBA" id="ARBA00022833"/>
    </source>
</evidence>
<dbReference type="GO" id="GO:0009165">
    <property type="term" value="P:nucleotide biosynthetic process"/>
    <property type="evidence" value="ECO:0007669"/>
    <property type="project" value="UniProtKB-KW"/>
</dbReference>
<evidence type="ECO:0000256" key="5">
    <source>
        <dbReference type="ARBA" id="ARBA00022801"/>
    </source>
</evidence>
<keyword evidence="6 8" id="KW-0862">Zinc</keyword>
<sequence length="156" mass="17274">MPDKRNDVISWDEFFMRVAMAAAMRSKDPRTQVGACIADAHHRILSVGYNGTPSAISDDEFPWGDSSDPLDDKHSYVIHAEANAILNYRGNLKDMQGATVYVTLFPCHECAKMLAQAGIGEVVYLSDKYNGTTDNLIARRVLENCGIGFRQVFVAD</sequence>
<keyword evidence="3 8" id="KW-0479">Metal-binding</keyword>
<dbReference type="InterPro" id="IPR015517">
    <property type="entry name" value="dCMP_deaminase-rel"/>
</dbReference>
<dbReference type="Proteomes" id="UP000183687">
    <property type="component" value="Unassembled WGS sequence"/>
</dbReference>
<dbReference type="GO" id="GO:0005737">
    <property type="term" value="C:cytoplasm"/>
    <property type="evidence" value="ECO:0007669"/>
    <property type="project" value="TreeGrafter"/>
</dbReference>
<evidence type="ECO:0000256" key="1">
    <source>
        <dbReference type="ARBA" id="ARBA00001947"/>
    </source>
</evidence>
<accession>A0AB38A7L6</accession>
<evidence type="ECO:0000256" key="2">
    <source>
        <dbReference type="ARBA" id="ARBA00006576"/>
    </source>
</evidence>
<comment type="similarity">
    <text evidence="2">Belongs to the cytidine and deoxycytidylate deaminase family.</text>
</comment>
<dbReference type="InterPro" id="IPR002125">
    <property type="entry name" value="CMP_dCMP_dom"/>
</dbReference>
<dbReference type="Pfam" id="PF00383">
    <property type="entry name" value="dCMP_cyt_deam_1"/>
    <property type="match status" value="1"/>
</dbReference>
<evidence type="ECO:0000256" key="4">
    <source>
        <dbReference type="ARBA" id="ARBA00022727"/>
    </source>
</evidence>
<dbReference type="AlphaFoldDB" id="A0AB38A7L6"/>
<dbReference type="GO" id="GO:0006220">
    <property type="term" value="P:pyrimidine nucleotide metabolic process"/>
    <property type="evidence" value="ECO:0007669"/>
    <property type="project" value="InterPro"/>
</dbReference>
<dbReference type="GO" id="GO:0004132">
    <property type="term" value="F:dCMP deaminase activity"/>
    <property type="evidence" value="ECO:0007669"/>
    <property type="project" value="InterPro"/>
</dbReference>
<evidence type="ECO:0000256" key="3">
    <source>
        <dbReference type="ARBA" id="ARBA00022723"/>
    </source>
</evidence>
<dbReference type="PROSITE" id="PS51747">
    <property type="entry name" value="CYT_DCMP_DEAMINASES_2"/>
    <property type="match status" value="1"/>
</dbReference>
<dbReference type="InterPro" id="IPR016192">
    <property type="entry name" value="APOBEC/CMP_deaminase_Zn-bd"/>
</dbReference>
<dbReference type="SUPFAM" id="SSF53927">
    <property type="entry name" value="Cytidine deaminase-like"/>
    <property type="match status" value="1"/>
</dbReference>
<evidence type="ECO:0000313" key="11">
    <source>
        <dbReference type="Proteomes" id="UP000183687"/>
    </source>
</evidence>
<dbReference type="PANTHER" id="PTHR11086">
    <property type="entry name" value="DEOXYCYTIDYLATE DEAMINASE-RELATED"/>
    <property type="match status" value="1"/>
</dbReference>
<proteinExistence type="inferred from homology"/>
<reference evidence="10 11" key="1">
    <citation type="submission" date="2016-10" db="EMBL/GenBank/DDBJ databases">
        <authorList>
            <person name="Varghese N."/>
            <person name="Submissions S."/>
        </authorList>
    </citation>
    <scope>NUCLEOTIDE SEQUENCE [LARGE SCALE GENOMIC DNA]</scope>
    <source>
        <strain evidence="10 11">DSM 20586</strain>
    </source>
</reference>
<dbReference type="GO" id="GO:0008270">
    <property type="term" value="F:zinc ion binding"/>
    <property type="evidence" value="ECO:0007669"/>
    <property type="project" value="InterPro"/>
</dbReference>
<comment type="cofactor">
    <cofactor evidence="1 8">
        <name>Zn(2+)</name>
        <dbReference type="ChEBI" id="CHEBI:29105"/>
    </cofactor>
</comment>
<dbReference type="PROSITE" id="PS00903">
    <property type="entry name" value="CYT_DCMP_DEAMINASES_1"/>
    <property type="match status" value="1"/>
</dbReference>
<keyword evidence="5" id="KW-0378">Hydrolase</keyword>
<dbReference type="Gene3D" id="3.40.140.10">
    <property type="entry name" value="Cytidine Deaminase, domain 2"/>
    <property type="match status" value="1"/>
</dbReference>
<dbReference type="InterPro" id="IPR016473">
    <property type="entry name" value="dCMP_deaminase"/>
</dbReference>